<feature type="transmembrane region" description="Helical" evidence="6">
    <location>
        <begin position="238"/>
        <end position="259"/>
    </location>
</feature>
<comment type="subcellular location">
    <subcellularLocation>
        <location evidence="1">Cell membrane</location>
        <topology evidence="1">Multi-pass membrane protein</topology>
    </subcellularLocation>
</comment>
<feature type="transmembrane region" description="Helical" evidence="6">
    <location>
        <begin position="386"/>
        <end position="406"/>
    </location>
</feature>
<proteinExistence type="predicted"/>
<dbReference type="InterPro" id="IPR011701">
    <property type="entry name" value="MFS"/>
</dbReference>
<feature type="transmembrane region" description="Helical" evidence="6">
    <location>
        <begin position="156"/>
        <end position="174"/>
    </location>
</feature>
<feature type="transmembrane region" description="Helical" evidence="6">
    <location>
        <begin position="97"/>
        <end position="116"/>
    </location>
</feature>
<organism evidence="8 9">
    <name type="scientific">Paenibacillus anaericanus</name>
    <dbReference type="NCBI Taxonomy" id="170367"/>
    <lineage>
        <taxon>Bacteria</taxon>
        <taxon>Bacillati</taxon>
        <taxon>Bacillota</taxon>
        <taxon>Bacilli</taxon>
        <taxon>Bacillales</taxon>
        <taxon>Paenibacillaceae</taxon>
        <taxon>Paenibacillus</taxon>
    </lineage>
</organism>
<evidence type="ECO:0000256" key="6">
    <source>
        <dbReference type="SAM" id="Phobius"/>
    </source>
</evidence>
<evidence type="ECO:0000259" key="7">
    <source>
        <dbReference type="PROSITE" id="PS50850"/>
    </source>
</evidence>
<feature type="transmembrane region" description="Helical" evidence="6">
    <location>
        <begin position="360"/>
        <end position="380"/>
    </location>
</feature>
<keyword evidence="3 6" id="KW-0812">Transmembrane</keyword>
<dbReference type="CDD" id="cd17324">
    <property type="entry name" value="MFS_NepI_like"/>
    <property type="match status" value="1"/>
</dbReference>
<keyword evidence="4 6" id="KW-1133">Transmembrane helix</keyword>
<feature type="transmembrane region" description="Helical" evidence="6">
    <location>
        <begin position="265"/>
        <end position="284"/>
    </location>
</feature>
<dbReference type="PROSITE" id="PS50850">
    <property type="entry name" value="MFS"/>
    <property type="match status" value="1"/>
</dbReference>
<sequence>MTVDYIGKHVEPAQEALISSESAPASLISRNVALLFAIACGLAVANIYYAQPLLDAISNEFGITHSSVGIVITITQVCYALGLLLLVPLGDLLNRRWLIAGQMLVSVLALIVVGTAPTSMVLFIGIAAVGLLAVVTQTLVAFAATLAAPAERGRTVGVVTSGIVIGILLARTFAGVLTDLAGWRSVYLVSAVLTLIMACVLFRVLPHYEQKRESLSYLQLLHSLLTLFAQERILRIRAALALMIFTAFSIFWTSLVLPLSAPPLSLSHTAIGAFGLAGVAGALAAARAGRLADRGLGQRTTGVALILLLISWLPISYTQHSLLALVVGIVLLDLAVQAVHVTNQSMILTLRPEARSRLTAGYMIFYSIGSATGSIASTSIYVYSGWNGVCLLGAIVSALALLFWVLTRRLK</sequence>
<evidence type="ECO:0000313" key="9">
    <source>
        <dbReference type="Proteomes" id="UP000279446"/>
    </source>
</evidence>
<dbReference type="PANTHER" id="PTHR42910:SF1">
    <property type="entry name" value="MAJOR FACILITATOR SUPERFAMILY (MFS) PROFILE DOMAIN-CONTAINING PROTEIN"/>
    <property type="match status" value="1"/>
</dbReference>
<accession>A0A3S1C383</accession>
<name>A0A3S1C383_9BACL</name>
<dbReference type="InterPro" id="IPR020846">
    <property type="entry name" value="MFS_dom"/>
</dbReference>
<evidence type="ECO:0000313" key="8">
    <source>
        <dbReference type="EMBL" id="RUT41498.1"/>
    </source>
</evidence>
<dbReference type="PANTHER" id="PTHR42910">
    <property type="entry name" value="TRANSPORTER SCO4007-RELATED"/>
    <property type="match status" value="1"/>
</dbReference>
<feature type="domain" description="Major facilitator superfamily (MFS) profile" evidence="7">
    <location>
        <begin position="32"/>
        <end position="411"/>
    </location>
</feature>
<feature type="transmembrane region" description="Helical" evidence="6">
    <location>
        <begin position="296"/>
        <end position="315"/>
    </location>
</feature>
<dbReference type="Pfam" id="PF07690">
    <property type="entry name" value="MFS_1"/>
    <property type="match status" value="1"/>
</dbReference>
<feature type="transmembrane region" description="Helical" evidence="6">
    <location>
        <begin position="32"/>
        <end position="50"/>
    </location>
</feature>
<dbReference type="SUPFAM" id="SSF103473">
    <property type="entry name" value="MFS general substrate transporter"/>
    <property type="match status" value="1"/>
</dbReference>
<comment type="caution">
    <text evidence="8">The sequence shown here is derived from an EMBL/GenBank/DDBJ whole genome shotgun (WGS) entry which is preliminary data.</text>
</comment>
<evidence type="ECO:0000256" key="1">
    <source>
        <dbReference type="ARBA" id="ARBA00004651"/>
    </source>
</evidence>
<feature type="transmembrane region" description="Helical" evidence="6">
    <location>
        <begin position="122"/>
        <end position="144"/>
    </location>
</feature>
<evidence type="ECO:0000256" key="5">
    <source>
        <dbReference type="ARBA" id="ARBA00023136"/>
    </source>
</evidence>
<evidence type="ECO:0000256" key="4">
    <source>
        <dbReference type="ARBA" id="ARBA00022989"/>
    </source>
</evidence>
<dbReference type="Gene3D" id="1.20.1250.20">
    <property type="entry name" value="MFS general substrate transporter like domains"/>
    <property type="match status" value="1"/>
</dbReference>
<keyword evidence="5 6" id="KW-0472">Membrane</keyword>
<dbReference type="GO" id="GO:0005886">
    <property type="term" value="C:plasma membrane"/>
    <property type="evidence" value="ECO:0007669"/>
    <property type="project" value="UniProtKB-SubCell"/>
</dbReference>
<evidence type="ECO:0000256" key="2">
    <source>
        <dbReference type="ARBA" id="ARBA00022448"/>
    </source>
</evidence>
<keyword evidence="9" id="KW-1185">Reference proteome</keyword>
<keyword evidence="2" id="KW-0813">Transport</keyword>
<protein>
    <submittedName>
        <fullName evidence="8">MFS transporter</fullName>
    </submittedName>
</protein>
<reference evidence="8 9" key="1">
    <citation type="submission" date="2018-12" db="EMBL/GenBank/DDBJ databases">
        <authorList>
            <person name="Sun L."/>
            <person name="Chen Z."/>
        </authorList>
    </citation>
    <scope>NUCLEOTIDE SEQUENCE [LARGE SCALE GENOMIC DNA]</scope>
    <source>
        <strain evidence="8 9">DSM 15890</strain>
    </source>
</reference>
<dbReference type="OrthoDB" id="9815356at2"/>
<dbReference type="GO" id="GO:0022857">
    <property type="term" value="F:transmembrane transporter activity"/>
    <property type="evidence" value="ECO:0007669"/>
    <property type="project" value="InterPro"/>
</dbReference>
<dbReference type="InterPro" id="IPR036259">
    <property type="entry name" value="MFS_trans_sf"/>
</dbReference>
<dbReference type="Proteomes" id="UP000279446">
    <property type="component" value="Unassembled WGS sequence"/>
</dbReference>
<feature type="transmembrane region" description="Helical" evidence="6">
    <location>
        <begin position="70"/>
        <end position="90"/>
    </location>
</feature>
<dbReference type="EMBL" id="RZNY01000029">
    <property type="protein sequence ID" value="RUT41498.1"/>
    <property type="molecule type" value="Genomic_DNA"/>
</dbReference>
<feature type="transmembrane region" description="Helical" evidence="6">
    <location>
        <begin position="186"/>
        <end position="205"/>
    </location>
</feature>
<evidence type="ECO:0000256" key="3">
    <source>
        <dbReference type="ARBA" id="ARBA00022692"/>
    </source>
</evidence>
<dbReference type="AlphaFoldDB" id="A0A3S1C383"/>
<feature type="transmembrane region" description="Helical" evidence="6">
    <location>
        <begin position="321"/>
        <end position="339"/>
    </location>
</feature>
<gene>
    <name evidence="8" type="ORF">EJP82_23215</name>
</gene>